<dbReference type="RefSeq" id="XP_045285409.1">
    <property type="nucleotide sequence ID" value="XM_045433928.1"/>
</dbReference>
<sequence>MTSLAGTCARDRDGNEYALGREVDETVVRNALPLASNRNYMWRTTQLKKVANVLVLVEHARDRAAHIEELTAPTVSREGIFVESYQNAMEQQQPLSTGPEPRCTNPWNVKTTQIIVRSIQPLEKV</sequence>
<name>C0NU48_AJECG</name>
<protein>
    <submittedName>
        <fullName evidence="1">Uncharacterized protein</fullName>
    </submittedName>
</protein>
<reference evidence="1" key="1">
    <citation type="submission" date="2009-02" db="EMBL/GenBank/DDBJ databases">
        <title>The Genome Sequence of Ajellomyces capsulatus strain G186AR.</title>
        <authorList>
            <consortium name="The Broad Institute Genome Sequencing Platform"/>
            <person name="Champion M."/>
            <person name="Cuomo C."/>
            <person name="Ma L.-J."/>
            <person name="Henn M.R."/>
            <person name="Sil A."/>
            <person name="Goldman B."/>
            <person name="Young S.K."/>
            <person name="Kodira C.D."/>
            <person name="Zeng Q."/>
            <person name="Koehrsen M."/>
            <person name="Alvarado L."/>
            <person name="Berlin A."/>
            <person name="Borenstein D."/>
            <person name="Chen Z."/>
            <person name="Engels R."/>
            <person name="Freedman E."/>
            <person name="Gellesch M."/>
            <person name="Goldberg J."/>
            <person name="Griggs A."/>
            <person name="Gujja S."/>
            <person name="Heiman D."/>
            <person name="Hepburn T."/>
            <person name="Howarth C."/>
            <person name="Jen D."/>
            <person name="Larson L."/>
            <person name="Lewis B."/>
            <person name="Mehta T."/>
            <person name="Park D."/>
            <person name="Pearson M."/>
            <person name="Roberts A."/>
            <person name="Saif S."/>
            <person name="Shea T."/>
            <person name="Shenoy N."/>
            <person name="Sisk P."/>
            <person name="Stolte C."/>
            <person name="Sykes S."/>
            <person name="Walk T."/>
            <person name="White J."/>
            <person name="Yandava C."/>
            <person name="Klein B."/>
            <person name="McEwen J.G."/>
            <person name="Puccia R."/>
            <person name="Goldman G.H."/>
            <person name="Felipe M.S."/>
            <person name="Nino-Vega G."/>
            <person name="San-Blas G."/>
            <person name="Taylor J."/>
            <person name="Mendoza L."/>
            <person name="Galagan J."/>
            <person name="Nusbaum C."/>
            <person name="Birren B."/>
        </authorList>
    </citation>
    <scope>NUCLEOTIDE SEQUENCE</scope>
    <source>
        <strain evidence="1">G186AR</strain>
    </source>
</reference>
<dbReference type="HOGENOM" id="CLU_1991988_0_0_1"/>
<accession>C0NU48</accession>
<dbReference type="EMBL" id="GG663372">
    <property type="protein sequence ID" value="EEH04928.1"/>
    <property type="molecule type" value="Genomic_DNA"/>
</dbReference>
<evidence type="ECO:0000313" key="1">
    <source>
        <dbReference type="EMBL" id="EEH04928.1"/>
    </source>
</evidence>
<dbReference type="InParanoid" id="C0NU48"/>
<organism evidence="1 2">
    <name type="scientific">Ajellomyces capsulatus (strain G186AR / H82 / ATCC MYA-2454 / RMSCC 2432)</name>
    <name type="common">Darling's disease fungus</name>
    <name type="synonym">Histoplasma capsulatum</name>
    <dbReference type="NCBI Taxonomy" id="447093"/>
    <lineage>
        <taxon>Eukaryota</taxon>
        <taxon>Fungi</taxon>
        <taxon>Dikarya</taxon>
        <taxon>Ascomycota</taxon>
        <taxon>Pezizomycotina</taxon>
        <taxon>Eurotiomycetes</taxon>
        <taxon>Eurotiomycetidae</taxon>
        <taxon>Onygenales</taxon>
        <taxon>Ajellomycetaceae</taxon>
        <taxon>Histoplasma</taxon>
    </lineage>
</organism>
<evidence type="ECO:0000313" key="2">
    <source>
        <dbReference type="Proteomes" id="UP000001631"/>
    </source>
</evidence>
<dbReference type="AlphaFoldDB" id="C0NU48"/>
<dbReference type="GeneID" id="69039895"/>
<keyword evidence="2" id="KW-1185">Reference proteome</keyword>
<gene>
    <name evidence="1" type="ORF">HCBG_06879</name>
</gene>
<proteinExistence type="predicted"/>
<dbReference type="Proteomes" id="UP000001631">
    <property type="component" value="Unassembled WGS sequence"/>
</dbReference>